<keyword evidence="2 4" id="KW-0413">Isomerase</keyword>
<reference evidence="4 5" key="1">
    <citation type="submission" date="2020-03" db="EMBL/GenBank/DDBJ databases">
        <title>Genomic Encyclopedia of Type Strains, Phase IV (KMG-IV): sequencing the most valuable type-strain genomes for metagenomic binning, comparative biology and taxonomic classification.</title>
        <authorList>
            <person name="Goeker M."/>
        </authorList>
    </citation>
    <scope>NUCLEOTIDE SEQUENCE [LARGE SCALE GENOMIC DNA]</scope>
    <source>
        <strain evidence="4 5">DSM 4733</strain>
    </source>
</reference>
<organism evidence="4 5">
    <name type="scientific">Sphingomonas leidyi</name>
    <dbReference type="NCBI Taxonomy" id="68569"/>
    <lineage>
        <taxon>Bacteria</taxon>
        <taxon>Pseudomonadati</taxon>
        <taxon>Pseudomonadota</taxon>
        <taxon>Alphaproteobacteria</taxon>
        <taxon>Sphingomonadales</taxon>
        <taxon>Sphingomonadaceae</taxon>
        <taxon>Sphingomonas</taxon>
    </lineage>
</organism>
<proteinExistence type="inferred from homology"/>
<dbReference type="Proteomes" id="UP000564677">
    <property type="component" value="Unassembled WGS sequence"/>
</dbReference>
<comment type="similarity">
    <text evidence="1">Belongs to the pseudouridine synthase RluA family.</text>
</comment>
<keyword evidence="5" id="KW-1185">Reference proteome</keyword>
<dbReference type="GO" id="GO:0003723">
    <property type="term" value="F:RNA binding"/>
    <property type="evidence" value="ECO:0007669"/>
    <property type="project" value="InterPro"/>
</dbReference>
<comment type="caution">
    <text evidence="4">The sequence shown here is derived from an EMBL/GenBank/DDBJ whole genome shotgun (WGS) entry which is preliminary data.</text>
</comment>
<dbReference type="RefSeq" id="WP_167297929.1">
    <property type="nucleotide sequence ID" value="NZ_JAASQV010000001.1"/>
</dbReference>
<dbReference type="Pfam" id="PF00849">
    <property type="entry name" value="PseudoU_synth_2"/>
    <property type="match status" value="1"/>
</dbReference>
<dbReference type="PANTHER" id="PTHR21600">
    <property type="entry name" value="MITOCHONDRIAL RNA PSEUDOURIDINE SYNTHASE"/>
    <property type="match status" value="1"/>
</dbReference>
<dbReference type="GO" id="GO:0160142">
    <property type="term" value="F:23S rRNA pseudouridine(746) synthase activity"/>
    <property type="evidence" value="ECO:0007669"/>
    <property type="project" value="UniProtKB-EC"/>
</dbReference>
<name>A0A7X5ZTS3_9SPHN</name>
<dbReference type="InterPro" id="IPR020103">
    <property type="entry name" value="PsdUridine_synth_cat_dom_sf"/>
</dbReference>
<accession>A0A7X5ZTS3</accession>
<dbReference type="PROSITE" id="PS01129">
    <property type="entry name" value="PSI_RLU"/>
    <property type="match status" value="1"/>
</dbReference>
<dbReference type="CDD" id="cd02869">
    <property type="entry name" value="PseudoU_synth_RluA_like"/>
    <property type="match status" value="1"/>
</dbReference>
<dbReference type="SUPFAM" id="SSF55120">
    <property type="entry name" value="Pseudouridine synthase"/>
    <property type="match status" value="1"/>
</dbReference>
<dbReference type="InterPro" id="IPR006224">
    <property type="entry name" value="PsdUridine_synth_RluA-like_CS"/>
</dbReference>
<dbReference type="EC" id="5.4.99.28" evidence="4"/>
<dbReference type="InterPro" id="IPR006145">
    <property type="entry name" value="PsdUridine_synth_RsuA/RluA"/>
</dbReference>
<sequence length="220" mass="24016">MFKDRVLFIDGEALVIDKPAGLPVDRPRDRAESLEDLLDQLTFGFQRLPVPVHRLDRDTSGCLLLARNPKALKRFAQAFEAGAVAKRYLAILEGEPALDSGTIDLPLAKVSTREQGWRMVGDPRGKASITRYKVMERKGGKSLVAFYPETGRTHQIRVHAAEGLGAPVMGDPVYGRGGPAMMLHAVELTLPREGKDDIHATAPLPVRFHNAGFGPGFGRG</sequence>
<dbReference type="InterPro" id="IPR050188">
    <property type="entry name" value="RluA_PseudoU_synthase"/>
</dbReference>
<dbReference type="Gene3D" id="3.30.2350.10">
    <property type="entry name" value="Pseudouridine synthase"/>
    <property type="match status" value="1"/>
</dbReference>
<evidence type="ECO:0000313" key="4">
    <source>
        <dbReference type="EMBL" id="NIJ63372.1"/>
    </source>
</evidence>
<evidence type="ECO:0000256" key="1">
    <source>
        <dbReference type="ARBA" id="ARBA00010876"/>
    </source>
</evidence>
<evidence type="ECO:0000259" key="3">
    <source>
        <dbReference type="Pfam" id="PF00849"/>
    </source>
</evidence>
<dbReference type="PANTHER" id="PTHR21600:SF44">
    <property type="entry name" value="RIBOSOMAL LARGE SUBUNIT PSEUDOURIDINE SYNTHASE D"/>
    <property type="match status" value="1"/>
</dbReference>
<dbReference type="GO" id="GO:0160151">
    <property type="term" value="F:tRNA pseudouridine(32) synthase activity"/>
    <property type="evidence" value="ECO:0007669"/>
    <property type="project" value="UniProtKB-EC"/>
</dbReference>
<dbReference type="EC" id="5.4.99.29" evidence="4"/>
<evidence type="ECO:0000256" key="2">
    <source>
        <dbReference type="ARBA" id="ARBA00023235"/>
    </source>
</evidence>
<feature type="domain" description="Pseudouridine synthase RsuA/RluA-like" evidence="3">
    <location>
        <begin position="14"/>
        <end position="161"/>
    </location>
</feature>
<protein>
    <submittedName>
        <fullName evidence="4">tRNA pseudouridine32 synthase/23S rRNA pseudouridine746 synthase</fullName>
        <ecNumber evidence="4">5.4.99.28</ecNumber>
        <ecNumber evidence="4">5.4.99.29</ecNumber>
    </submittedName>
</protein>
<dbReference type="EMBL" id="JAASQV010000001">
    <property type="protein sequence ID" value="NIJ63372.1"/>
    <property type="molecule type" value="Genomic_DNA"/>
</dbReference>
<dbReference type="GO" id="GO:0000455">
    <property type="term" value="P:enzyme-directed rRNA pseudouridine synthesis"/>
    <property type="evidence" value="ECO:0007669"/>
    <property type="project" value="TreeGrafter"/>
</dbReference>
<gene>
    <name evidence="4" type="ORF">FHR20_000303</name>
</gene>
<dbReference type="AlphaFoldDB" id="A0A7X5ZTS3"/>
<evidence type="ECO:0000313" key="5">
    <source>
        <dbReference type="Proteomes" id="UP000564677"/>
    </source>
</evidence>